<dbReference type="SUPFAM" id="SSF51679">
    <property type="entry name" value="Bacterial luciferase-like"/>
    <property type="match status" value="1"/>
</dbReference>
<dbReference type="Pfam" id="PF00296">
    <property type="entry name" value="Bac_luciferase"/>
    <property type="match status" value="1"/>
</dbReference>
<feature type="domain" description="Luciferase-like" evidence="2">
    <location>
        <begin position="41"/>
        <end position="282"/>
    </location>
</feature>
<keyword evidence="4" id="KW-1185">Reference proteome</keyword>
<organism evidence="3 4">
    <name type="scientific">Solihabitans fulvus</name>
    <dbReference type="NCBI Taxonomy" id="1892852"/>
    <lineage>
        <taxon>Bacteria</taxon>
        <taxon>Bacillati</taxon>
        <taxon>Actinomycetota</taxon>
        <taxon>Actinomycetes</taxon>
        <taxon>Pseudonocardiales</taxon>
        <taxon>Pseudonocardiaceae</taxon>
        <taxon>Solihabitans</taxon>
    </lineage>
</organism>
<proteinExistence type="predicted"/>
<evidence type="ECO:0000313" key="4">
    <source>
        <dbReference type="Proteomes" id="UP000323454"/>
    </source>
</evidence>
<dbReference type="NCBIfam" id="TIGR03620">
    <property type="entry name" value="F420_MSMEG_4141"/>
    <property type="match status" value="1"/>
</dbReference>
<gene>
    <name evidence="3" type="ORF">F0L68_29270</name>
</gene>
<dbReference type="EMBL" id="VUOB01000059">
    <property type="protein sequence ID" value="KAA2254875.1"/>
    <property type="molecule type" value="Genomic_DNA"/>
</dbReference>
<dbReference type="GO" id="GO:0016705">
    <property type="term" value="F:oxidoreductase activity, acting on paired donors, with incorporation or reduction of molecular oxygen"/>
    <property type="evidence" value="ECO:0007669"/>
    <property type="project" value="InterPro"/>
</dbReference>
<protein>
    <submittedName>
        <fullName evidence="3">TIGR03620 family F420-dependent LLM class oxidoreductase</fullName>
    </submittedName>
</protein>
<comment type="caution">
    <text evidence="3">The sequence shown here is derived from an EMBL/GenBank/DDBJ whole genome shotgun (WGS) entry which is preliminary data.</text>
</comment>
<dbReference type="PANTHER" id="PTHR43244:SF1">
    <property type="entry name" value="5,10-METHYLENETETRAHYDROMETHANOPTERIN REDUCTASE"/>
    <property type="match status" value="1"/>
</dbReference>
<keyword evidence="1" id="KW-0560">Oxidoreductase</keyword>
<dbReference type="InterPro" id="IPR019922">
    <property type="entry name" value="Lucif-like_OxRdatse_MSMEG_4141"/>
</dbReference>
<reference evidence="3 4" key="2">
    <citation type="submission" date="2019-09" db="EMBL/GenBank/DDBJ databases">
        <authorList>
            <person name="Jin C."/>
        </authorList>
    </citation>
    <scope>NUCLEOTIDE SEQUENCE [LARGE SCALE GENOMIC DNA]</scope>
    <source>
        <strain evidence="3 4">AN110305</strain>
    </source>
</reference>
<dbReference type="InterPro" id="IPR011251">
    <property type="entry name" value="Luciferase-like_dom"/>
</dbReference>
<dbReference type="Proteomes" id="UP000323454">
    <property type="component" value="Unassembled WGS sequence"/>
</dbReference>
<name>A0A5B2WTG0_9PSEU</name>
<evidence type="ECO:0000313" key="3">
    <source>
        <dbReference type="EMBL" id="KAA2254875.1"/>
    </source>
</evidence>
<dbReference type="PANTHER" id="PTHR43244">
    <property type="match status" value="1"/>
</dbReference>
<dbReference type="AlphaFoldDB" id="A0A5B2WTG0"/>
<accession>A0A5B2WTG0</accession>
<dbReference type="InterPro" id="IPR050564">
    <property type="entry name" value="F420-G6PD/mer"/>
</dbReference>
<evidence type="ECO:0000256" key="1">
    <source>
        <dbReference type="ARBA" id="ARBA00023002"/>
    </source>
</evidence>
<dbReference type="Gene3D" id="3.20.20.30">
    <property type="entry name" value="Luciferase-like domain"/>
    <property type="match status" value="1"/>
</dbReference>
<dbReference type="InterPro" id="IPR036661">
    <property type="entry name" value="Luciferase-like_sf"/>
</dbReference>
<sequence>MGVCPRHLTAGETVRTAGKTDRRLRLGSTGIWAGSADSLPAVALRQAAVAVEDLGYRTLWLQEATGREAMAQAGILLSATRRIVLATGSADIYARDAVTTAAAQGTLDEAFPGRFLLGLWGSHPSLAEDVRGHRFGPPVETMRAYLDALDTAPFGPPAATASPHRVLSALDPAMLALAGERAWGAHVLGMPVEHTRTARAVLGPDALLTVTQFCVLHPNRAQAAELARSVATAALPNRHGLLRDLGYADAIDDRLVAALVAAGSAADVAERVEEHRAAGADHVSLHVVTATPSAPPIEQWRDLAAHLPLD</sequence>
<reference evidence="3 4" key="1">
    <citation type="submission" date="2019-09" db="EMBL/GenBank/DDBJ databases">
        <title>Goodfellowia gen. nov., a new genus of the Pseudonocardineae related to Actinoalloteichus, containing Goodfellowia coeruleoviolacea gen. nov., comb. nov. gen. nov., comb. nov.</title>
        <authorList>
            <person name="Labeda D."/>
        </authorList>
    </citation>
    <scope>NUCLEOTIDE SEQUENCE [LARGE SCALE GENOMIC DNA]</scope>
    <source>
        <strain evidence="3 4">AN110305</strain>
    </source>
</reference>
<evidence type="ECO:0000259" key="2">
    <source>
        <dbReference type="Pfam" id="PF00296"/>
    </source>
</evidence>
<dbReference type="OrthoDB" id="4760590at2"/>